<evidence type="ECO:0000256" key="1">
    <source>
        <dbReference type="SAM" id="MobiDB-lite"/>
    </source>
</evidence>
<feature type="region of interest" description="Disordered" evidence="1">
    <location>
        <begin position="360"/>
        <end position="455"/>
    </location>
</feature>
<evidence type="ECO:0000313" key="4">
    <source>
        <dbReference type="EMBL" id="MYM92345.1"/>
    </source>
</evidence>
<dbReference type="Proteomes" id="UP000447355">
    <property type="component" value="Unassembled WGS sequence"/>
</dbReference>
<evidence type="ECO:0000259" key="2">
    <source>
        <dbReference type="Pfam" id="PF13208"/>
    </source>
</evidence>
<sequence length="1163" mass="125278">MTLRPSSDHQVGAYTFRIENGRLAASANGAKLWQRRPTCIAVVTEDGERFTLLRDEHPKLVDAKKVALKDLFQLENRATRRWELWAFPAISAAAALSHTYWLALAALSPAALMTLWHRRQQSVLLFSLGAVAQARFKTMKEQLAQIKNASSIWDIGPATTQKIPGLYTLTCLEKAKHVPQVTRGLPYAISSNLEVPCLTLDGMAWYFTPHALLVEVRGNVQEIAYSRLQTRTTRVNVREEGTVPPGATITGRTWRHITKDGKQHPSQRDNHSYPVVAYVQTTIYTSDGFQASFLTLRAGTIDPLLAAISGIAPAAYAGNQGYSPPIDRQPARVPVWHSPAEPAGQADRIEPHLHDTQATCRHDEAPGASPLAAPAARKPKGARSPIYIPAGEENGGRSDVPIPPAPPSASADAHQRQRAGAPQPHFIAAHARSGQDNPPAPLWPRHDAASGSPTTAALPPNCRWIRKGESVSAGGFEIAGGLLYICVGGSLGDGPLDPAVIDITAEVHNQDVPLQDAQMGYWPSYSDISPRARRGYLQWLAGGRSAPDADIGFAFLYLYGLERRILADNGADDLDEFELADITERIAQLLGIYGGQPSFRHYAEGLRHYISALAVQGKTYLAPPPKLSRGTTTTPFPIKLALAQMAADSHPLSPQWALAWAATSPTIKFGRHVERCKREFADLFRYHFNDTYPAGIVLKPGRAALQLRYEPASAALRGRSFTPDLQNLPDVSHAPHYIDLLQQLVDRCTQALVAYSKKLLRVATPGEKAAAAYLLPFPIWPQELKRPVEQLRLSIGERTMAMTQEQLITHFLHGEPCTKADLAIIAAAAAAAGIAMEPALNTLRHGETPATVHLYRTDGTDPAPIGDSDWRHLTLGLAASLGHVKHAGVAEAVRERLESFALLHSDLPVAAQRRLRASGAAHCDQPPSTQTLVKKISVLPGEQIKDCFGYAAAIVSAAGDAALTGKLLHAMASVAMTDAEAHALLHAERYNVPAPVTPIPSGPAIGGSAPAAANAPLPADAGAQQGNGGKHEQQPSGAIVLDADRIAAIIRDTAAVNHLLAGVFQDDQPASTQAATFNRDSVQTRRPSIWGLSPTLSLLLRYLVKRPTWSRSALARHCARLGLMVDGALEAINDAAFDHLDAALTEGTDPIAIDPTLAHQVPV</sequence>
<gene>
    <name evidence="4" type="ORF">GTP90_00550</name>
</gene>
<evidence type="ECO:0000313" key="5">
    <source>
        <dbReference type="Proteomes" id="UP000447355"/>
    </source>
</evidence>
<dbReference type="InterPro" id="IPR028932">
    <property type="entry name" value="TerB-C"/>
</dbReference>
<proteinExistence type="predicted"/>
<dbReference type="AlphaFoldDB" id="A0A845GG36"/>
<accession>A0A845GG36</accession>
<feature type="domain" description="TerB-C" evidence="3">
    <location>
        <begin position="1030"/>
        <end position="1159"/>
    </location>
</feature>
<organism evidence="4 5">
    <name type="scientific">Duganella vulcania</name>
    <dbReference type="NCBI Taxonomy" id="2692166"/>
    <lineage>
        <taxon>Bacteria</taxon>
        <taxon>Pseudomonadati</taxon>
        <taxon>Pseudomonadota</taxon>
        <taxon>Betaproteobacteria</taxon>
        <taxon>Burkholderiales</taxon>
        <taxon>Oxalobacteraceae</taxon>
        <taxon>Telluria group</taxon>
        <taxon>Duganella</taxon>
    </lineage>
</organism>
<comment type="caution">
    <text evidence="4">The sequence shown here is derived from an EMBL/GenBank/DDBJ whole genome shotgun (WGS) entry which is preliminary data.</text>
</comment>
<dbReference type="InterPro" id="IPR025266">
    <property type="entry name" value="TerB_N"/>
</dbReference>
<protein>
    <recommendedName>
        <fullName evidence="6">TerB N-terminal domain-containing protein</fullName>
    </recommendedName>
</protein>
<feature type="compositionally biased region" description="Low complexity" evidence="1">
    <location>
        <begin position="366"/>
        <end position="376"/>
    </location>
</feature>
<dbReference type="Pfam" id="PF13208">
    <property type="entry name" value="TerB_N"/>
    <property type="match status" value="1"/>
</dbReference>
<evidence type="ECO:0008006" key="6">
    <source>
        <dbReference type="Google" id="ProtNLM"/>
    </source>
</evidence>
<feature type="domain" description="TerB N-terminal" evidence="2">
    <location>
        <begin position="467"/>
        <end position="668"/>
    </location>
</feature>
<evidence type="ECO:0000259" key="3">
    <source>
        <dbReference type="Pfam" id="PF15615"/>
    </source>
</evidence>
<reference evidence="4" key="1">
    <citation type="submission" date="2019-12" db="EMBL/GenBank/DDBJ databases">
        <title>Novel species isolated from a subtropical stream in China.</title>
        <authorList>
            <person name="Lu H."/>
        </authorList>
    </citation>
    <scope>NUCLEOTIDE SEQUENCE [LARGE SCALE GENOMIC DNA]</scope>
    <source>
        <strain evidence="4">FT81W</strain>
    </source>
</reference>
<feature type="compositionally biased region" description="Low complexity" evidence="1">
    <location>
        <begin position="1002"/>
        <end position="1023"/>
    </location>
</feature>
<feature type="region of interest" description="Disordered" evidence="1">
    <location>
        <begin position="1001"/>
        <end position="1035"/>
    </location>
</feature>
<name>A0A845GG36_9BURK</name>
<dbReference type="Pfam" id="PF15615">
    <property type="entry name" value="TerB_C"/>
    <property type="match status" value="1"/>
</dbReference>
<dbReference type="RefSeq" id="WP_161081618.1">
    <property type="nucleotide sequence ID" value="NZ_WWCX01000001.1"/>
</dbReference>
<dbReference type="EMBL" id="WWCX01000001">
    <property type="protein sequence ID" value="MYM92345.1"/>
    <property type="molecule type" value="Genomic_DNA"/>
</dbReference>